<protein>
    <submittedName>
        <fullName evidence="4">Cathepsin d</fullName>
    </submittedName>
</protein>
<dbReference type="EMBL" id="BLXT01005660">
    <property type="protein sequence ID" value="GFO24872.1"/>
    <property type="molecule type" value="Genomic_DNA"/>
</dbReference>
<dbReference type="GO" id="GO:0004190">
    <property type="term" value="F:aspartic-type endopeptidase activity"/>
    <property type="evidence" value="ECO:0007669"/>
    <property type="project" value="InterPro"/>
</dbReference>
<keyword evidence="2" id="KW-1015">Disulfide bond</keyword>
<dbReference type="SUPFAM" id="SSF50630">
    <property type="entry name" value="Acid proteases"/>
    <property type="match status" value="1"/>
</dbReference>
<dbReference type="PANTHER" id="PTHR47966">
    <property type="entry name" value="BETA-SITE APP-CLEAVING ENZYME, ISOFORM A-RELATED"/>
    <property type="match status" value="1"/>
</dbReference>
<dbReference type="PROSITE" id="PS51767">
    <property type="entry name" value="PEPTIDASE_A1"/>
    <property type="match status" value="1"/>
</dbReference>
<evidence type="ECO:0000256" key="2">
    <source>
        <dbReference type="PIRSR" id="PIRSR601461-2"/>
    </source>
</evidence>
<dbReference type="PRINTS" id="PR00792">
    <property type="entry name" value="PEPSIN"/>
</dbReference>
<evidence type="ECO:0000313" key="4">
    <source>
        <dbReference type="EMBL" id="GFO24872.1"/>
    </source>
</evidence>
<gene>
    <name evidence="4" type="ORF">PoB_005137700</name>
</gene>
<dbReference type="GO" id="GO:0006508">
    <property type="term" value="P:proteolysis"/>
    <property type="evidence" value="ECO:0007669"/>
    <property type="project" value="InterPro"/>
</dbReference>
<dbReference type="Gene3D" id="2.40.70.10">
    <property type="entry name" value="Acid Proteases"/>
    <property type="match status" value="1"/>
</dbReference>
<keyword evidence="5" id="KW-1185">Reference proteome</keyword>
<sequence>MLIFGGTDRDYYTGRLIFTPLVSSYRWQFKMDGVEVSNRSQFVIGGRDEAELDTSTPLIHGPMEEIQILHFFLGGKMHKKLPGRFIFDCSKVNTLPDVGFIVNGYSLLLSSKDFIIKEDEDGKITCFSAIAGLYWRRYNMSAWILGSSFMRAYYTYFDKGNSRVGFARAID</sequence>
<dbReference type="Pfam" id="PF00026">
    <property type="entry name" value="Asp"/>
    <property type="match status" value="1"/>
</dbReference>
<evidence type="ECO:0000313" key="5">
    <source>
        <dbReference type="Proteomes" id="UP000735302"/>
    </source>
</evidence>
<organism evidence="4 5">
    <name type="scientific">Plakobranchus ocellatus</name>
    <dbReference type="NCBI Taxonomy" id="259542"/>
    <lineage>
        <taxon>Eukaryota</taxon>
        <taxon>Metazoa</taxon>
        <taxon>Spiralia</taxon>
        <taxon>Lophotrochozoa</taxon>
        <taxon>Mollusca</taxon>
        <taxon>Gastropoda</taxon>
        <taxon>Heterobranchia</taxon>
        <taxon>Euthyneura</taxon>
        <taxon>Panpulmonata</taxon>
        <taxon>Sacoglossa</taxon>
        <taxon>Placobranchoidea</taxon>
        <taxon>Plakobranchidae</taxon>
        <taxon>Plakobranchus</taxon>
    </lineage>
</organism>
<dbReference type="PANTHER" id="PTHR47966:SF51">
    <property type="entry name" value="BETA-SITE APP-CLEAVING ENZYME, ISOFORM A-RELATED"/>
    <property type="match status" value="1"/>
</dbReference>
<feature type="domain" description="Peptidase A1" evidence="3">
    <location>
        <begin position="1"/>
        <end position="167"/>
    </location>
</feature>
<name>A0AAV4C0R0_9GAST</name>
<accession>A0AAV4C0R0</accession>
<evidence type="ECO:0000256" key="1">
    <source>
        <dbReference type="ARBA" id="ARBA00007447"/>
    </source>
</evidence>
<dbReference type="Proteomes" id="UP000735302">
    <property type="component" value="Unassembled WGS sequence"/>
</dbReference>
<reference evidence="4 5" key="1">
    <citation type="journal article" date="2021" name="Elife">
        <title>Chloroplast acquisition without the gene transfer in kleptoplastic sea slugs, Plakobranchus ocellatus.</title>
        <authorList>
            <person name="Maeda T."/>
            <person name="Takahashi S."/>
            <person name="Yoshida T."/>
            <person name="Shimamura S."/>
            <person name="Takaki Y."/>
            <person name="Nagai Y."/>
            <person name="Toyoda A."/>
            <person name="Suzuki Y."/>
            <person name="Arimoto A."/>
            <person name="Ishii H."/>
            <person name="Satoh N."/>
            <person name="Nishiyama T."/>
            <person name="Hasebe M."/>
            <person name="Maruyama T."/>
            <person name="Minagawa J."/>
            <person name="Obokata J."/>
            <person name="Shigenobu S."/>
        </authorList>
    </citation>
    <scope>NUCLEOTIDE SEQUENCE [LARGE SCALE GENOMIC DNA]</scope>
</reference>
<dbReference type="AlphaFoldDB" id="A0AAV4C0R0"/>
<dbReference type="InterPro" id="IPR021109">
    <property type="entry name" value="Peptidase_aspartic_dom_sf"/>
</dbReference>
<evidence type="ECO:0000259" key="3">
    <source>
        <dbReference type="PROSITE" id="PS51767"/>
    </source>
</evidence>
<feature type="disulfide bond" evidence="2">
    <location>
        <begin position="89"/>
        <end position="126"/>
    </location>
</feature>
<dbReference type="FunFam" id="2.40.70.10:FF:000044">
    <property type="entry name" value="Lysosomal aspartic protease"/>
    <property type="match status" value="1"/>
</dbReference>
<dbReference type="InterPro" id="IPR001461">
    <property type="entry name" value="Aspartic_peptidase_A1"/>
</dbReference>
<proteinExistence type="inferred from homology"/>
<comment type="similarity">
    <text evidence="1">Belongs to the peptidase A1 family.</text>
</comment>
<comment type="caution">
    <text evidence="4">The sequence shown here is derived from an EMBL/GenBank/DDBJ whole genome shotgun (WGS) entry which is preliminary data.</text>
</comment>
<dbReference type="InterPro" id="IPR033121">
    <property type="entry name" value="PEPTIDASE_A1"/>
</dbReference>